<keyword evidence="1" id="KW-0067">ATP-binding</keyword>
<protein>
    <submittedName>
        <fullName evidence="4">ATPase of the AAA+ class</fullName>
    </submittedName>
</protein>
<dbReference type="OrthoDB" id="9809379at2"/>
<organism evidence="4 5">
    <name type="scientific">Hoeflea phototrophica (strain DSM 17068 / NCIMB 14078 / DFL-43)</name>
    <dbReference type="NCBI Taxonomy" id="411684"/>
    <lineage>
        <taxon>Bacteria</taxon>
        <taxon>Pseudomonadati</taxon>
        <taxon>Pseudomonadota</taxon>
        <taxon>Alphaproteobacteria</taxon>
        <taxon>Hyphomicrobiales</taxon>
        <taxon>Rhizobiaceae</taxon>
        <taxon>Hoeflea</taxon>
    </lineage>
</organism>
<evidence type="ECO:0000256" key="2">
    <source>
        <dbReference type="SAM" id="MobiDB-lite"/>
    </source>
</evidence>
<evidence type="ECO:0000313" key="4">
    <source>
        <dbReference type="EMBL" id="EDQ34885.1"/>
    </source>
</evidence>
<dbReference type="InterPro" id="IPR003959">
    <property type="entry name" value="ATPase_AAA_core"/>
</dbReference>
<dbReference type="GO" id="GO:0004176">
    <property type="term" value="F:ATP-dependent peptidase activity"/>
    <property type="evidence" value="ECO:0007669"/>
    <property type="project" value="TreeGrafter"/>
</dbReference>
<dbReference type="InterPro" id="IPR027417">
    <property type="entry name" value="P-loop_NTPase"/>
</dbReference>
<dbReference type="GO" id="GO:0030163">
    <property type="term" value="P:protein catabolic process"/>
    <property type="evidence" value="ECO:0007669"/>
    <property type="project" value="TreeGrafter"/>
</dbReference>
<dbReference type="Pfam" id="PF00004">
    <property type="entry name" value="AAA"/>
    <property type="match status" value="1"/>
</dbReference>
<dbReference type="GO" id="GO:0006508">
    <property type="term" value="P:proteolysis"/>
    <property type="evidence" value="ECO:0007669"/>
    <property type="project" value="TreeGrafter"/>
</dbReference>
<keyword evidence="5" id="KW-1185">Reference proteome</keyword>
<feature type="compositionally biased region" description="Basic and acidic residues" evidence="2">
    <location>
        <begin position="392"/>
        <end position="403"/>
    </location>
</feature>
<accession>A9CZZ3</accession>
<dbReference type="EMBL" id="ABIA03000002">
    <property type="protein sequence ID" value="EDQ34885.1"/>
    <property type="molecule type" value="Genomic_DNA"/>
</dbReference>
<sequence length="703" mass="75169">MMSKSKITDRIFHYLIARQRRAARIEVFERAADAGILERVPLGENDDSAMVWQLSSDHAAQFSGDPDHDREVIRAALEASGRKSNTAGLADQADEFGEFGDAYDFDLPDDECGTVAAAVKHSHAQTDGTDPLHQADLDEATAATANETAHIEPNMAKLAAALRGHVLSVVGGFAPGLKPEQVATALLLARAVGDDERMLERLTSAIARKWPIVAVQVPVHDFVRQFGLMLEEGIVLPFYTSLSSIRSGPTLSGRHKPLADLRRRKSIGTVSGAYLRRTDEEDIRQVVSRHILALEKPVIIADEVDEPLPSRLTAVADITIRGRGIDASLIAEVLALCCGVSASQSLFLMNEVGFEPDHLGIDDLAVAIRPGRSLNRMLSVLMTLEDENISNAEDKDGDGKSSDGKGSLGPASKSALASKRKKFAGCFDVIEPAVARAAVSETASGSAKNAAAASARGNGKDHLLVENLSGYGEAKGWALDLSRDLYAWEQNQVDWSDLSSRLLLSGPPGTGKTTFAKALCNTLQVPLVATSVARWLETSHLGDVLAAMTTTFEHATQLAPCILFIDEIDNIGNRGGGSERHYDDYWSTLVNRMLELLDGASKTEGVIVVGATNNPEKIDAALLRSGRLEKHIMIPPPDTEALIGIIAHHLGSDLDTVLRSHAGNGMAELTEADAPKAGLPDSVANDDVSTPTTKHHKGVPAHG</sequence>
<dbReference type="InterPro" id="IPR003593">
    <property type="entry name" value="AAA+_ATPase"/>
</dbReference>
<feature type="domain" description="AAA+ ATPase" evidence="3">
    <location>
        <begin position="498"/>
        <end position="638"/>
    </location>
</feature>
<dbReference type="AlphaFoldDB" id="A9CZZ3"/>
<dbReference type="PANTHER" id="PTHR23076">
    <property type="entry name" value="METALLOPROTEASE M41 FTSH"/>
    <property type="match status" value="1"/>
</dbReference>
<comment type="caution">
    <text evidence="4">The sequence shown here is derived from an EMBL/GenBank/DDBJ whole genome shotgun (WGS) entry which is preliminary data.</text>
</comment>
<dbReference type="GO" id="GO:0005524">
    <property type="term" value="F:ATP binding"/>
    <property type="evidence" value="ECO:0007669"/>
    <property type="project" value="UniProtKB-KW"/>
</dbReference>
<name>A9CZZ3_HOEPD</name>
<feature type="region of interest" description="Disordered" evidence="2">
    <location>
        <begin position="389"/>
        <end position="412"/>
    </location>
</feature>
<feature type="region of interest" description="Disordered" evidence="2">
    <location>
        <begin position="672"/>
        <end position="703"/>
    </location>
</feature>
<dbReference type="Proteomes" id="UP000004291">
    <property type="component" value="Chromosome"/>
</dbReference>
<gene>
    <name evidence="4" type="ORF">HPDFL43_01770</name>
</gene>
<dbReference type="GO" id="GO:0016887">
    <property type="term" value="F:ATP hydrolysis activity"/>
    <property type="evidence" value="ECO:0007669"/>
    <property type="project" value="InterPro"/>
</dbReference>
<keyword evidence="1" id="KW-0547">Nucleotide-binding</keyword>
<dbReference type="InterPro" id="IPR003960">
    <property type="entry name" value="ATPase_AAA_CS"/>
</dbReference>
<dbReference type="PANTHER" id="PTHR23076:SF97">
    <property type="entry name" value="ATP-DEPENDENT ZINC METALLOPROTEASE YME1L1"/>
    <property type="match status" value="1"/>
</dbReference>
<dbReference type="Gene3D" id="3.40.50.300">
    <property type="entry name" value="P-loop containing nucleotide triphosphate hydrolases"/>
    <property type="match status" value="1"/>
</dbReference>
<dbReference type="STRING" id="411684.HPDFL43_01770"/>
<dbReference type="PROSITE" id="PS00674">
    <property type="entry name" value="AAA"/>
    <property type="match status" value="1"/>
</dbReference>
<comment type="similarity">
    <text evidence="1">Belongs to the AAA ATPase family.</text>
</comment>
<dbReference type="SUPFAM" id="SSF52540">
    <property type="entry name" value="P-loop containing nucleoside triphosphate hydrolases"/>
    <property type="match status" value="1"/>
</dbReference>
<dbReference type="eggNOG" id="COG0465">
    <property type="taxonomic scope" value="Bacteria"/>
</dbReference>
<reference evidence="4 5" key="2">
    <citation type="submission" date="2012-06" db="EMBL/GenBank/DDBJ databases">
        <authorList>
            <person name="Fiebig A."/>
        </authorList>
    </citation>
    <scope>NUCLEOTIDE SEQUENCE [LARGE SCALE GENOMIC DNA]</scope>
    <source>
        <strain evidence="4 5">DFL-43</strain>
    </source>
</reference>
<reference evidence="4 5" key="1">
    <citation type="submission" date="2007-10" db="EMBL/GenBank/DDBJ databases">
        <authorList>
            <person name="Wagner-Dobler I."/>
            <person name="Ferriera S."/>
            <person name="Johnson J."/>
            <person name="Kravitz S."/>
            <person name="Beeson K."/>
            <person name="Sutton G."/>
            <person name="Rogers Y.-H."/>
            <person name="Friedman R."/>
            <person name="Frazier M."/>
            <person name="Venter J.C."/>
        </authorList>
    </citation>
    <scope>NUCLEOTIDE SEQUENCE [LARGE SCALE GENOMIC DNA]</scope>
    <source>
        <strain evidence="4 5">DFL-43</strain>
    </source>
</reference>
<dbReference type="CDD" id="cd19481">
    <property type="entry name" value="RecA-like_protease"/>
    <property type="match status" value="1"/>
</dbReference>
<evidence type="ECO:0000259" key="3">
    <source>
        <dbReference type="SMART" id="SM00382"/>
    </source>
</evidence>
<dbReference type="GO" id="GO:0005886">
    <property type="term" value="C:plasma membrane"/>
    <property type="evidence" value="ECO:0007669"/>
    <property type="project" value="TreeGrafter"/>
</dbReference>
<dbReference type="SMART" id="SM00382">
    <property type="entry name" value="AAA"/>
    <property type="match status" value="1"/>
</dbReference>
<feature type="compositionally biased region" description="Basic residues" evidence="2">
    <location>
        <begin position="693"/>
        <end position="703"/>
    </location>
</feature>
<dbReference type="HOGENOM" id="CLU_444711_0_0_5"/>
<evidence type="ECO:0000313" key="5">
    <source>
        <dbReference type="Proteomes" id="UP000004291"/>
    </source>
</evidence>
<proteinExistence type="inferred from homology"/>
<evidence type="ECO:0000256" key="1">
    <source>
        <dbReference type="RuleBase" id="RU003651"/>
    </source>
</evidence>